<evidence type="ECO:0000313" key="2">
    <source>
        <dbReference type="Proteomes" id="UP000092445"/>
    </source>
</evidence>
<dbReference type="VEuPathDB" id="VectorBase:GPAI020636"/>
<reference evidence="1" key="2">
    <citation type="submission" date="2020-05" db="UniProtKB">
        <authorList>
            <consortium name="EnsemblMetazoa"/>
        </authorList>
    </citation>
    <scope>IDENTIFICATION</scope>
    <source>
        <strain evidence="1">IAEA</strain>
    </source>
</reference>
<protein>
    <submittedName>
        <fullName evidence="1">Uncharacterized protein</fullName>
    </submittedName>
</protein>
<proteinExistence type="predicted"/>
<sequence>MHFDQRSFSKVSACDKNVLIAVRLQLKSPQLKEMWIFMSVANGEPRVAINTCRGLGKSPVSIQDLRPVDASSNLEYSYRYQEQGSAPLSWNFALEIPKGTHSLRRQICRHITFVAMPAMKRFMCITNAAPTSRPISPVKSFKSIVSVTLNIPIADGMEIQGYKEELKERRLVEILV</sequence>
<accession>A0A1A9ZP39</accession>
<dbReference type="STRING" id="7398.A0A1A9ZP39"/>
<dbReference type="AlphaFoldDB" id="A0A1A9ZP39"/>
<name>A0A1A9ZP39_GLOPL</name>
<reference evidence="2" key="1">
    <citation type="submission" date="2014-03" db="EMBL/GenBank/DDBJ databases">
        <authorList>
            <person name="Aksoy S."/>
            <person name="Warren W."/>
            <person name="Wilson R.K."/>
        </authorList>
    </citation>
    <scope>NUCLEOTIDE SEQUENCE [LARGE SCALE GENOMIC DNA]</scope>
    <source>
        <strain evidence="2">IAEA</strain>
    </source>
</reference>
<keyword evidence="2" id="KW-1185">Reference proteome</keyword>
<dbReference type="EnsemblMetazoa" id="GPAI020636-RA">
    <property type="protein sequence ID" value="GPAI020636-PA"/>
    <property type="gene ID" value="GPAI020636"/>
</dbReference>
<organism evidence="1 2">
    <name type="scientific">Glossina pallidipes</name>
    <name type="common">Tsetse fly</name>
    <dbReference type="NCBI Taxonomy" id="7398"/>
    <lineage>
        <taxon>Eukaryota</taxon>
        <taxon>Metazoa</taxon>
        <taxon>Ecdysozoa</taxon>
        <taxon>Arthropoda</taxon>
        <taxon>Hexapoda</taxon>
        <taxon>Insecta</taxon>
        <taxon>Pterygota</taxon>
        <taxon>Neoptera</taxon>
        <taxon>Endopterygota</taxon>
        <taxon>Diptera</taxon>
        <taxon>Brachycera</taxon>
        <taxon>Muscomorpha</taxon>
        <taxon>Hippoboscoidea</taxon>
        <taxon>Glossinidae</taxon>
        <taxon>Glossina</taxon>
    </lineage>
</organism>
<dbReference type="Proteomes" id="UP000092445">
    <property type="component" value="Unassembled WGS sequence"/>
</dbReference>
<evidence type="ECO:0000313" key="1">
    <source>
        <dbReference type="EnsemblMetazoa" id="GPAI020636-PA"/>
    </source>
</evidence>